<evidence type="ECO:0000313" key="12">
    <source>
        <dbReference type="EMBL" id="MFC4136458.1"/>
    </source>
</evidence>
<dbReference type="Gene3D" id="6.10.140.1330">
    <property type="match status" value="1"/>
</dbReference>
<proteinExistence type="predicted"/>
<dbReference type="InterPro" id="IPR018422">
    <property type="entry name" value="Cation/H_exchanger_CPA1"/>
</dbReference>
<evidence type="ECO:0000259" key="11">
    <source>
        <dbReference type="Pfam" id="PF00999"/>
    </source>
</evidence>
<feature type="transmembrane region" description="Helical" evidence="10">
    <location>
        <begin position="80"/>
        <end position="105"/>
    </location>
</feature>
<feature type="transmembrane region" description="Helical" evidence="10">
    <location>
        <begin position="47"/>
        <end position="68"/>
    </location>
</feature>
<feature type="transmembrane region" description="Helical" evidence="10">
    <location>
        <begin position="181"/>
        <end position="198"/>
    </location>
</feature>
<evidence type="ECO:0000256" key="6">
    <source>
        <dbReference type="ARBA" id="ARBA00023053"/>
    </source>
</evidence>
<dbReference type="PANTHER" id="PTHR10110:SF86">
    <property type="entry name" value="SODIUM_HYDROGEN EXCHANGER 7"/>
    <property type="match status" value="1"/>
</dbReference>
<feature type="transmembrane region" description="Helical" evidence="10">
    <location>
        <begin position="151"/>
        <end position="175"/>
    </location>
</feature>
<evidence type="ECO:0000256" key="5">
    <source>
        <dbReference type="ARBA" id="ARBA00022989"/>
    </source>
</evidence>
<comment type="caution">
    <text evidence="12">The sequence shown here is derived from an EMBL/GenBank/DDBJ whole genome shotgun (WGS) entry which is preliminary data.</text>
</comment>
<keyword evidence="13" id="KW-1185">Reference proteome</keyword>
<evidence type="ECO:0000313" key="13">
    <source>
        <dbReference type="Proteomes" id="UP001595816"/>
    </source>
</evidence>
<evidence type="ECO:0000256" key="9">
    <source>
        <dbReference type="ARBA" id="ARBA00023201"/>
    </source>
</evidence>
<keyword evidence="8 10" id="KW-0472">Membrane</keyword>
<evidence type="ECO:0000256" key="7">
    <source>
        <dbReference type="ARBA" id="ARBA00023065"/>
    </source>
</evidence>
<evidence type="ECO:0000256" key="8">
    <source>
        <dbReference type="ARBA" id="ARBA00023136"/>
    </source>
</evidence>
<keyword evidence="2" id="KW-0813">Transport</keyword>
<dbReference type="RefSeq" id="WP_253755960.1">
    <property type="nucleotide sequence ID" value="NZ_JAMZDZ010000001.1"/>
</dbReference>
<keyword evidence="5 10" id="KW-1133">Transmembrane helix</keyword>
<feature type="transmembrane region" description="Helical" evidence="10">
    <location>
        <begin position="262"/>
        <end position="282"/>
    </location>
</feature>
<evidence type="ECO:0000256" key="4">
    <source>
        <dbReference type="ARBA" id="ARBA00022692"/>
    </source>
</evidence>
<accession>A0ABV8M1M4</accession>
<evidence type="ECO:0000256" key="3">
    <source>
        <dbReference type="ARBA" id="ARBA00022475"/>
    </source>
</evidence>
<feature type="transmembrane region" description="Helical" evidence="10">
    <location>
        <begin position="302"/>
        <end position="325"/>
    </location>
</feature>
<keyword evidence="9" id="KW-0739">Sodium transport</keyword>
<dbReference type="EMBL" id="JBHSAY010000030">
    <property type="protein sequence ID" value="MFC4136458.1"/>
    <property type="molecule type" value="Genomic_DNA"/>
</dbReference>
<evidence type="ECO:0000256" key="10">
    <source>
        <dbReference type="SAM" id="Phobius"/>
    </source>
</evidence>
<dbReference type="InterPro" id="IPR006153">
    <property type="entry name" value="Cation/H_exchanger_TM"/>
</dbReference>
<keyword evidence="7" id="KW-0406">Ion transport</keyword>
<comment type="subcellular location">
    <subcellularLocation>
        <location evidence="1">Cell membrane</location>
        <topology evidence="1">Multi-pass membrane protein</topology>
    </subcellularLocation>
</comment>
<name>A0ABV8M1M4_9ACTN</name>
<keyword evidence="3" id="KW-1003">Cell membrane</keyword>
<gene>
    <name evidence="12" type="ORF">ACFOZ4_38115</name>
</gene>
<feature type="transmembrane region" description="Helical" evidence="10">
    <location>
        <begin position="421"/>
        <end position="442"/>
    </location>
</feature>
<dbReference type="PANTHER" id="PTHR10110">
    <property type="entry name" value="SODIUM/HYDROGEN EXCHANGER"/>
    <property type="match status" value="1"/>
</dbReference>
<dbReference type="Proteomes" id="UP001595816">
    <property type="component" value="Unassembled WGS sequence"/>
</dbReference>
<evidence type="ECO:0000256" key="1">
    <source>
        <dbReference type="ARBA" id="ARBA00004651"/>
    </source>
</evidence>
<feature type="domain" description="Cation/H+ exchanger transmembrane" evidence="11">
    <location>
        <begin position="12"/>
        <end position="443"/>
    </location>
</feature>
<organism evidence="12 13">
    <name type="scientific">Hamadaea flava</name>
    <dbReference type="NCBI Taxonomy" id="1742688"/>
    <lineage>
        <taxon>Bacteria</taxon>
        <taxon>Bacillati</taxon>
        <taxon>Actinomycetota</taxon>
        <taxon>Actinomycetes</taxon>
        <taxon>Micromonosporales</taxon>
        <taxon>Micromonosporaceae</taxon>
        <taxon>Hamadaea</taxon>
    </lineage>
</organism>
<protein>
    <submittedName>
        <fullName evidence="12">Cation:proton antiporter</fullName>
    </submittedName>
</protein>
<keyword evidence="4 10" id="KW-0812">Transmembrane</keyword>
<sequence length="571" mass="60721">MELTLVAVAGIVSIVVVAALSHRIGVAAPLSQVVVGTALSFLPGVPHIVIEPELVLAGVLPPLLYAAAVRMPAQDFRRDFKAIAGLAVVLVVLTTLGAGFLFNALLPGLGLAYAFALGAIVSPTDAVAATSVGRRLGLPSRLLTILEGEGLVNDATSLVLLSSAIAATTAAVSFWTIGLDFLYAVVAATVVGVVIGQLNVRVRALLKDSILNTAISFVLPFVAFIPAEAIHASGVLAVVVAGVVTGHQSPRYLRATDRVTEAINWSTVSFLLESGLFLLMGLQLKTVLDDAHASGPGIATTVGIGLLASVLAIGARMVYVVPLVAGQHRDASRAEAAQPRVDAVQARLDEMIQNDELSERQKKRFSVRFAQRKSDLKFQVAENFGWRGGVVLAWSGMRGAVTVAAAQTLPADTPFRPQLQLIAFIVAITTLLLQGLTLPWVIRKAQVPGDDRAADREEFGDLLTQMSAAALAHVDDPDLRMPDGTPYSPEILDRARQELAVRQTRPAARATASMVGLREQYVQLRTDILGIERRELLTARTLGIYSSRVLTRAQDALDSEEARVSRFVEES</sequence>
<dbReference type="Pfam" id="PF00999">
    <property type="entry name" value="Na_H_Exchanger"/>
    <property type="match status" value="1"/>
</dbReference>
<evidence type="ECO:0000256" key="2">
    <source>
        <dbReference type="ARBA" id="ARBA00022448"/>
    </source>
</evidence>
<keyword evidence="6" id="KW-0915">Sodium</keyword>
<reference evidence="13" key="1">
    <citation type="journal article" date="2019" name="Int. J. Syst. Evol. Microbiol.">
        <title>The Global Catalogue of Microorganisms (GCM) 10K type strain sequencing project: providing services to taxonomists for standard genome sequencing and annotation.</title>
        <authorList>
            <consortium name="The Broad Institute Genomics Platform"/>
            <consortium name="The Broad Institute Genome Sequencing Center for Infectious Disease"/>
            <person name="Wu L."/>
            <person name="Ma J."/>
        </authorList>
    </citation>
    <scope>NUCLEOTIDE SEQUENCE [LARGE SCALE GENOMIC DNA]</scope>
    <source>
        <strain evidence="13">CGMCC 4.7289</strain>
    </source>
</reference>